<proteinExistence type="predicted"/>
<dbReference type="PANTHER" id="PTHR35368">
    <property type="entry name" value="HYDROPEROXIDE REDUCTASE"/>
    <property type="match status" value="1"/>
</dbReference>
<dbReference type="InterPro" id="IPR015946">
    <property type="entry name" value="KH_dom-like_a/b"/>
</dbReference>
<evidence type="ECO:0000313" key="2">
    <source>
        <dbReference type="Proteomes" id="UP001449225"/>
    </source>
</evidence>
<accession>A0ABU9TPS5</accession>
<dbReference type="InterPro" id="IPR052924">
    <property type="entry name" value="OsmC/Ohr_hydroprdx_reductase"/>
</dbReference>
<name>A0ABU9TPS5_9GAMM</name>
<evidence type="ECO:0000313" key="1">
    <source>
        <dbReference type="EMBL" id="MEM5535730.1"/>
    </source>
</evidence>
<comment type="caution">
    <text evidence="1">The sequence shown here is derived from an EMBL/GenBank/DDBJ whole genome shotgun (WGS) entry which is preliminary data.</text>
</comment>
<dbReference type="InterPro" id="IPR003718">
    <property type="entry name" value="OsmC/Ohr_fam"/>
</dbReference>
<dbReference type="SUPFAM" id="SSF82784">
    <property type="entry name" value="OsmC-like"/>
    <property type="match status" value="1"/>
</dbReference>
<dbReference type="PROSITE" id="PS51257">
    <property type="entry name" value="PROKAR_LIPOPROTEIN"/>
    <property type="match status" value="1"/>
</dbReference>
<keyword evidence="2" id="KW-1185">Reference proteome</keyword>
<dbReference type="RefSeq" id="WP_342853902.1">
    <property type="nucleotide sequence ID" value="NZ_JBBMRA010000003.1"/>
</dbReference>
<dbReference type="Proteomes" id="UP001449225">
    <property type="component" value="Unassembled WGS sequence"/>
</dbReference>
<gene>
    <name evidence="1" type="ORF">WNY58_04915</name>
</gene>
<dbReference type="InterPro" id="IPR036102">
    <property type="entry name" value="OsmC/Ohrsf"/>
</dbReference>
<protein>
    <submittedName>
        <fullName evidence="1">OsmC family protein</fullName>
    </submittedName>
</protein>
<sequence>MSVKTITVTANMGSGCAISADIREHHVVIDQPKANGGGNEGPTPLEYFLFSLAGCIGSIGQIAAGQQKINLRGMSIKVEADLNSMGLLGKPTDDRTGFQQIRVEAAIDADLTEAEKQVFLNEVCERCPLHDNIKLATDVVHCLVGS</sequence>
<dbReference type="EMBL" id="JBBMRA010000003">
    <property type="protein sequence ID" value="MEM5535730.1"/>
    <property type="molecule type" value="Genomic_DNA"/>
</dbReference>
<organism evidence="1 2">
    <name type="scientific">Neptuniibacter pectenicola</name>
    <dbReference type="NCBI Taxonomy" id="1806669"/>
    <lineage>
        <taxon>Bacteria</taxon>
        <taxon>Pseudomonadati</taxon>
        <taxon>Pseudomonadota</taxon>
        <taxon>Gammaproteobacteria</taxon>
        <taxon>Oceanospirillales</taxon>
        <taxon>Oceanospirillaceae</taxon>
        <taxon>Neptuniibacter</taxon>
    </lineage>
</organism>
<dbReference type="Gene3D" id="3.30.300.20">
    <property type="match status" value="1"/>
</dbReference>
<dbReference type="PANTHER" id="PTHR35368:SF1">
    <property type="entry name" value="HYDROPEROXIDE REDUCTASE"/>
    <property type="match status" value="1"/>
</dbReference>
<reference evidence="1 2" key="1">
    <citation type="submission" date="2024-03" db="EMBL/GenBank/DDBJ databases">
        <title>Community enrichment and isolation of bacterial strains for fucoidan degradation.</title>
        <authorList>
            <person name="Sichert A."/>
        </authorList>
    </citation>
    <scope>NUCLEOTIDE SEQUENCE [LARGE SCALE GENOMIC DNA]</scope>
    <source>
        <strain evidence="1 2">AS76</strain>
    </source>
</reference>
<dbReference type="Pfam" id="PF02566">
    <property type="entry name" value="OsmC"/>
    <property type="match status" value="1"/>
</dbReference>